<keyword evidence="3 5" id="KW-0418">Kinase</keyword>
<keyword evidence="6" id="KW-1185">Reference proteome</keyword>
<evidence type="ECO:0000256" key="2">
    <source>
        <dbReference type="ARBA" id="ARBA00022679"/>
    </source>
</evidence>
<evidence type="ECO:0000313" key="6">
    <source>
        <dbReference type="Proteomes" id="UP000194664"/>
    </source>
</evidence>
<evidence type="ECO:0000259" key="4">
    <source>
        <dbReference type="Pfam" id="PF00294"/>
    </source>
</evidence>
<dbReference type="InterPro" id="IPR029056">
    <property type="entry name" value="Ribokinase-like"/>
</dbReference>
<dbReference type="PANTHER" id="PTHR43085:SF15">
    <property type="entry name" value="2-DEHYDRO-3-DEOXYGLUCONOKINASE"/>
    <property type="match status" value="1"/>
</dbReference>
<dbReference type="AlphaFoldDB" id="A0A251WV99"/>
<reference evidence="5 6" key="1">
    <citation type="submission" date="2016-12" db="EMBL/GenBank/DDBJ databases">
        <title>The draft genome sequence of HSLHS2.</title>
        <authorList>
            <person name="Hu D."/>
            <person name="Wang L."/>
            <person name="Shao Z."/>
        </authorList>
    </citation>
    <scope>NUCLEOTIDE SEQUENCE [LARGE SCALE GENOMIC DNA]</scope>
    <source>
        <strain evidence="5">MCCC 1A06712</strain>
    </source>
</reference>
<evidence type="ECO:0000313" key="5">
    <source>
        <dbReference type="EMBL" id="OUD08409.1"/>
    </source>
</evidence>
<name>A0A251WV99_9RHOB</name>
<dbReference type="GO" id="GO:0042840">
    <property type="term" value="P:D-glucuronate catabolic process"/>
    <property type="evidence" value="ECO:0007669"/>
    <property type="project" value="TreeGrafter"/>
</dbReference>
<dbReference type="SUPFAM" id="SSF53613">
    <property type="entry name" value="Ribokinase-like"/>
    <property type="match status" value="1"/>
</dbReference>
<dbReference type="InterPro" id="IPR011611">
    <property type="entry name" value="PfkB_dom"/>
</dbReference>
<dbReference type="GO" id="GO:0008673">
    <property type="term" value="F:2-dehydro-3-deoxygluconokinase activity"/>
    <property type="evidence" value="ECO:0007669"/>
    <property type="project" value="TreeGrafter"/>
</dbReference>
<dbReference type="InterPro" id="IPR050306">
    <property type="entry name" value="PfkB_Carbo_kinase"/>
</dbReference>
<dbReference type="GO" id="GO:0006974">
    <property type="term" value="P:DNA damage response"/>
    <property type="evidence" value="ECO:0007669"/>
    <property type="project" value="TreeGrafter"/>
</dbReference>
<accession>A0A251WV99</accession>
<dbReference type="GO" id="GO:0005829">
    <property type="term" value="C:cytosol"/>
    <property type="evidence" value="ECO:0007669"/>
    <property type="project" value="TreeGrafter"/>
</dbReference>
<gene>
    <name evidence="5" type="ORF">BVC71_12925</name>
</gene>
<comment type="caution">
    <text evidence="5">The sequence shown here is derived from an EMBL/GenBank/DDBJ whole genome shotgun (WGS) entry which is preliminary data.</text>
</comment>
<dbReference type="Gene3D" id="3.40.1190.20">
    <property type="match status" value="1"/>
</dbReference>
<organism evidence="5 6">
    <name type="scientific">Marivivens niveibacter</name>
    <dbReference type="NCBI Taxonomy" id="1930667"/>
    <lineage>
        <taxon>Bacteria</taxon>
        <taxon>Pseudomonadati</taxon>
        <taxon>Pseudomonadota</taxon>
        <taxon>Alphaproteobacteria</taxon>
        <taxon>Rhodobacterales</taxon>
        <taxon>Paracoccaceae</taxon>
        <taxon>Marivivens group</taxon>
        <taxon>Marivivens</taxon>
    </lineage>
</organism>
<dbReference type="OrthoDB" id="9776822at2"/>
<sequence>MTSPLPQNRFLAIGECMAELSPTAQDGEYRLGFAGDAFNTSWYLARLSPDTDVSFLTAIGDDSLSRQMMDLFAQSGIKENYVQHLENQTIGMYMISLQNGERSFHYWRGQSAAKKLADDPQKLATAFSENDVIYFSGITLAILPDKSRQGFLAALKTAKEAGKTIVFDPNLRPRLWETADAMTSAIMQGAAVSTIVLPSFEDEAEWFHDENPMATLNRYKALGIPTVIVKNGPDPVLFEHNGHSGEYPVAPITEVTDTTAAGDSFNAGFLARFGSGDIEWAIKGGAELAARVVQSRGALVAKATEMD</sequence>
<proteinExistence type="inferred from homology"/>
<dbReference type="PROSITE" id="PS00584">
    <property type="entry name" value="PFKB_KINASES_2"/>
    <property type="match status" value="1"/>
</dbReference>
<dbReference type="InterPro" id="IPR002173">
    <property type="entry name" value="Carboh/pur_kinase_PfkB_CS"/>
</dbReference>
<evidence type="ECO:0000256" key="3">
    <source>
        <dbReference type="ARBA" id="ARBA00022777"/>
    </source>
</evidence>
<dbReference type="GO" id="GO:0019698">
    <property type="term" value="P:D-galacturonate catabolic process"/>
    <property type="evidence" value="ECO:0007669"/>
    <property type="project" value="TreeGrafter"/>
</dbReference>
<dbReference type="EMBL" id="MSPP01000005">
    <property type="protein sequence ID" value="OUD08409.1"/>
    <property type="molecule type" value="Genomic_DNA"/>
</dbReference>
<evidence type="ECO:0000256" key="1">
    <source>
        <dbReference type="ARBA" id="ARBA00010688"/>
    </source>
</evidence>
<dbReference type="Pfam" id="PF00294">
    <property type="entry name" value="PfkB"/>
    <property type="match status" value="1"/>
</dbReference>
<keyword evidence="2" id="KW-0808">Transferase</keyword>
<dbReference type="Proteomes" id="UP000194664">
    <property type="component" value="Unassembled WGS sequence"/>
</dbReference>
<dbReference type="CDD" id="cd01166">
    <property type="entry name" value="KdgK"/>
    <property type="match status" value="1"/>
</dbReference>
<dbReference type="PANTHER" id="PTHR43085">
    <property type="entry name" value="HEXOKINASE FAMILY MEMBER"/>
    <property type="match status" value="1"/>
</dbReference>
<feature type="domain" description="Carbohydrate kinase PfkB" evidence="4">
    <location>
        <begin position="11"/>
        <end position="298"/>
    </location>
</feature>
<protein>
    <submittedName>
        <fullName evidence="5">2-dehydro-3-deoxygluconokinase</fullName>
    </submittedName>
</protein>
<comment type="similarity">
    <text evidence="1">Belongs to the carbohydrate kinase PfkB family.</text>
</comment>